<comment type="caution">
    <text evidence="4">The sequence shown here is derived from an EMBL/GenBank/DDBJ whole genome shotgun (WGS) entry which is preliminary data.</text>
</comment>
<dbReference type="Proteomes" id="UP001597086">
    <property type="component" value="Unassembled WGS sequence"/>
</dbReference>
<accession>A0ABW3KTH1</accession>
<comment type="similarity">
    <text evidence="1">Belongs to the transferase hexapeptide repeat family.</text>
</comment>
<sequence length="182" mass="20251">MNKVDLSTYKNNLSRKNQIARFLFTVIWSVFVRPLPRSIGKGWKRFILRLFGAKIDKTAHVYSSVRIYMPWNLEMHAYSCLAPEVDCYNVAKITIGAHVTVSQKTYLCAASHDISKSNYPLIVAPIRIADQAWIGASAFIGMGVTIGQGTVVGATASVYKSVEPWVVVGGNPAKFIKERKLK</sequence>
<keyword evidence="2" id="KW-0808">Transferase</keyword>
<name>A0ABW3KTH1_9FLAO</name>
<dbReference type="EMBL" id="JBHTKM010000063">
    <property type="protein sequence ID" value="MFD1016341.1"/>
    <property type="molecule type" value="Genomic_DNA"/>
</dbReference>
<keyword evidence="5" id="KW-1185">Reference proteome</keyword>
<evidence type="ECO:0000256" key="2">
    <source>
        <dbReference type="ARBA" id="ARBA00022679"/>
    </source>
</evidence>
<keyword evidence="3" id="KW-0677">Repeat</keyword>
<gene>
    <name evidence="4" type="ORF">ACFQ13_10450</name>
</gene>
<protein>
    <submittedName>
        <fullName evidence="4">Colanic acid biosynthesis acetyltransferase</fullName>
    </submittedName>
</protein>
<dbReference type="PANTHER" id="PTHR23416:SF23">
    <property type="entry name" value="ACETYLTRANSFERASE C18B11.09C-RELATED"/>
    <property type="match status" value="1"/>
</dbReference>
<dbReference type="Gene3D" id="2.160.10.10">
    <property type="entry name" value="Hexapeptide repeat proteins"/>
    <property type="match status" value="1"/>
</dbReference>
<dbReference type="RefSeq" id="WP_386117034.1">
    <property type="nucleotide sequence ID" value="NZ_JBHTKM010000063.1"/>
</dbReference>
<dbReference type="PANTHER" id="PTHR23416">
    <property type="entry name" value="SIALIC ACID SYNTHASE-RELATED"/>
    <property type="match status" value="1"/>
</dbReference>
<evidence type="ECO:0000256" key="1">
    <source>
        <dbReference type="ARBA" id="ARBA00007274"/>
    </source>
</evidence>
<evidence type="ECO:0000313" key="5">
    <source>
        <dbReference type="Proteomes" id="UP001597086"/>
    </source>
</evidence>
<proteinExistence type="inferred from homology"/>
<dbReference type="PROSITE" id="PS00101">
    <property type="entry name" value="HEXAPEP_TRANSFERASES"/>
    <property type="match status" value="1"/>
</dbReference>
<evidence type="ECO:0000313" key="4">
    <source>
        <dbReference type="EMBL" id="MFD1016341.1"/>
    </source>
</evidence>
<evidence type="ECO:0000256" key="3">
    <source>
        <dbReference type="ARBA" id="ARBA00022737"/>
    </source>
</evidence>
<dbReference type="InterPro" id="IPR018357">
    <property type="entry name" value="Hexapep_transf_CS"/>
</dbReference>
<dbReference type="InterPro" id="IPR051159">
    <property type="entry name" value="Hexapeptide_acetyltransf"/>
</dbReference>
<reference evidence="5" key="1">
    <citation type="journal article" date="2019" name="Int. J. Syst. Evol. Microbiol.">
        <title>The Global Catalogue of Microorganisms (GCM) 10K type strain sequencing project: providing services to taxonomists for standard genome sequencing and annotation.</title>
        <authorList>
            <consortium name="The Broad Institute Genomics Platform"/>
            <consortium name="The Broad Institute Genome Sequencing Center for Infectious Disease"/>
            <person name="Wu L."/>
            <person name="Ma J."/>
        </authorList>
    </citation>
    <scope>NUCLEOTIDE SEQUENCE [LARGE SCALE GENOMIC DNA]</scope>
    <source>
        <strain evidence="5">CCUG 56098</strain>
    </source>
</reference>
<dbReference type="InterPro" id="IPR011004">
    <property type="entry name" value="Trimer_LpxA-like_sf"/>
</dbReference>
<organism evidence="4 5">
    <name type="scientific">Winogradskyella rapida</name>
    <dbReference type="NCBI Taxonomy" id="549701"/>
    <lineage>
        <taxon>Bacteria</taxon>
        <taxon>Pseudomonadati</taxon>
        <taxon>Bacteroidota</taxon>
        <taxon>Flavobacteriia</taxon>
        <taxon>Flavobacteriales</taxon>
        <taxon>Flavobacteriaceae</taxon>
        <taxon>Winogradskyella</taxon>
    </lineage>
</organism>
<dbReference type="CDD" id="cd05825">
    <property type="entry name" value="LbH_wcaF_like"/>
    <property type="match status" value="1"/>
</dbReference>
<dbReference type="SUPFAM" id="SSF51161">
    <property type="entry name" value="Trimeric LpxA-like enzymes"/>
    <property type="match status" value="1"/>
</dbReference>